<gene>
    <name evidence="2" type="ORF">SPHA_49045</name>
</gene>
<feature type="transmembrane region" description="Helical" evidence="1">
    <location>
        <begin position="38"/>
        <end position="58"/>
    </location>
</feature>
<comment type="caution">
    <text evidence="2">The sequence shown here is derived from an EMBL/GenBank/DDBJ whole genome shotgun (WGS) entry which is preliminary data.</text>
</comment>
<evidence type="ECO:0000313" key="2">
    <source>
        <dbReference type="EMBL" id="CAE1291973.1"/>
    </source>
</evidence>
<dbReference type="EMBL" id="CAHIKZ030002777">
    <property type="protein sequence ID" value="CAE1291973.1"/>
    <property type="molecule type" value="Genomic_DNA"/>
</dbReference>
<dbReference type="Proteomes" id="UP000597762">
    <property type="component" value="Unassembled WGS sequence"/>
</dbReference>
<feature type="transmembrane region" description="Helical" evidence="1">
    <location>
        <begin position="134"/>
        <end position="156"/>
    </location>
</feature>
<keyword evidence="1" id="KW-0812">Transmembrane</keyword>
<feature type="transmembrane region" description="Helical" evidence="1">
    <location>
        <begin position="101"/>
        <end position="122"/>
    </location>
</feature>
<feature type="transmembrane region" description="Helical" evidence="1">
    <location>
        <begin position="203"/>
        <end position="230"/>
    </location>
</feature>
<name>A0A812D417_ACAPH</name>
<evidence type="ECO:0000313" key="3">
    <source>
        <dbReference type="Proteomes" id="UP000597762"/>
    </source>
</evidence>
<reference evidence="2" key="1">
    <citation type="submission" date="2021-01" db="EMBL/GenBank/DDBJ databases">
        <authorList>
            <person name="Li R."/>
            <person name="Bekaert M."/>
        </authorList>
    </citation>
    <scope>NUCLEOTIDE SEQUENCE</scope>
    <source>
        <strain evidence="2">Farmed</strain>
    </source>
</reference>
<organism evidence="2 3">
    <name type="scientific">Acanthosepion pharaonis</name>
    <name type="common">Pharaoh cuttlefish</name>
    <name type="synonym">Sepia pharaonis</name>
    <dbReference type="NCBI Taxonomy" id="158019"/>
    <lineage>
        <taxon>Eukaryota</taxon>
        <taxon>Metazoa</taxon>
        <taxon>Spiralia</taxon>
        <taxon>Lophotrochozoa</taxon>
        <taxon>Mollusca</taxon>
        <taxon>Cephalopoda</taxon>
        <taxon>Coleoidea</taxon>
        <taxon>Decapodiformes</taxon>
        <taxon>Sepiida</taxon>
        <taxon>Sepiina</taxon>
        <taxon>Sepiidae</taxon>
        <taxon>Acanthosepion</taxon>
    </lineage>
</organism>
<protein>
    <submittedName>
        <fullName evidence="2">Uncharacterized protein</fullName>
    </submittedName>
</protein>
<evidence type="ECO:0000256" key="1">
    <source>
        <dbReference type="SAM" id="Phobius"/>
    </source>
</evidence>
<keyword evidence="1" id="KW-1133">Transmembrane helix</keyword>
<keyword evidence="3" id="KW-1185">Reference proteome</keyword>
<feature type="transmembrane region" description="Helical" evidence="1">
    <location>
        <begin position="70"/>
        <end position="89"/>
    </location>
</feature>
<proteinExistence type="predicted"/>
<sequence length="260" mass="31450">MLSLVLSFIFPLVILFVFVLHAIQQLSLSSLNFYLSLFSSKVFLFYPLLHLLIYFVNFFFRHYYYYYGHYFRMMLFLNFLVPSSYYTFASLSCSFSSCPHFFLHAFLLVLRFLFSLLYSFYFSHCYSSCLSLSFVIFYFFFYIFQFSLLLILSHFFDDCYYYYYGYQFSFFFLLSLGSYFSIFSHSPPLILRFHPLFFSFDFLFCWFIFLFSIFIFSNSFLLIFLLSLQISSYLSQSPPLFHSRIPLLLPPSTTNLLYKL</sequence>
<keyword evidence="1" id="KW-0472">Membrane</keyword>
<accession>A0A812D417</accession>
<dbReference type="AlphaFoldDB" id="A0A812D417"/>
<feature type="transmembrane region" description="Helical" evidence="1">
    <location>
        <begin position="162"/>
        <end position="182"/>
    </location>
</feature>